<proteinExistence type="predicted"/>
<dbReference type="AlphaFoldDB" id="A0A2P5BP73"/>
<evidence type="ECO:0000313" key="1">
    <source>
        <dbReference type="EMBL" id="PON50607.1"/>
    </source>
</evidence>
<name>A0A2P5BP73_TREOI</name>
<sequence>MAAELWSRFLNEVGLFWFWPRHWKSIFQVDGPLLSIGGWKRNCELQQLLLFGGLCSWKGVIEFLKIWWGNVESLWDRVEHWVALRVFDSKDLKVYLFLFLIKLGICVLGNKHFEL</sequence>
<keyword evidence="2" id="KW-1185">Reference proteome</keyword>
<dbReference type="Proteomes" id="UP000237000">
    <property type="component" value="Unassembled WGS sequence"/>
</dbReference>
<dbReference type="InParanoid" id="A0A2P5BP73"/>
<evidence type="ECO:0000313" key="2">
    <source>
        <dbReference type="Proteomes" id="UP000237000"/>
    </source>
</evidence>
<organism evidence="1 2">
    <name type="scientific">Trema orientale</name>
    <name type="common">Charcoal tree</name>
    <name type="synonym">Celtis orientalis</name>
    <dbReference type="NCBI Taxonomy" id="63057"/>
    <lineage>
        <taxon>Eukaryota</taxon>
        <taxon>Viridiplantae</taxon>
        <taxon>Streptophyta</taxon>
        <taxon>Embryophyta</taxon>
        <taxon>Tracheophyta</taxon>
        <taxon>Spermatophyta</taxon>
        <taxon>Magnoliopsida</taxon>
        <taxon>eudicotyledons</taxon>
        <taxon>Gunneridae</taxon>
        <taxon>Pentapetalae</taxon>
        <taxon>rosids</taxon>
        <taxon>fabids</taxon>
        <taxon>Rosales</taxon>
        <taxon>Cannabaceae</taxon>
        <taxon>Trema</taxon>
    </lineage>
</organism>
<gene>
    <name evidence="1" type="ORF">TorRG33x02_313970</name>
</gene>
<dbReference type="EMBL" id="JXTC01000484">
    <property type="protein sequence ID" value="PON50607.1"/>
    <property type="molecule type" value="Genomic_DNA"/>
</dbReference>
<accession>A0A2P5BP73</accession>
<comment type="caution">
    <text evidence="1">The sequence shown here is derived from an EMBL/GenBank/DDBJ whole genome shotgun (WGS) entry which is preliminary data.</text>
</comment>
<protein>
    <submittedName>
        <fullName evidence="1">Uncharacterized protein</fullName>
    </submittedName>
</protein>
<dbReference type="OrthoDB" id="10283304at2759"/>
<reference evidence="2" key="1">
    <citation type="submission" date="2016-06" db="EMBL/GenBank/DDBJ databases">
        <title>Parallel loss of symbiosis genes in relatives of nitrogen-fixing non-legume Parasponia.</title>
        <authorList>
            <person name="Van Velzen R."/>
            <person name="Holmer R."/>
            <person name="Bu F."/>
            <person name="Rutten L."/>
            <person name="Van Zeijl A."/>
            <person name="Liu W."/>
            <person name="Santuari L."/>
            <person name="Cao Q."/>
            <person name="Sharma T."/>
            <person name="Shen D."/>
            <person name="Roswanjaya Y."/>
            <person name="Wardhani T."/>
            <person name="Kalhor M.S."/>
            <person name="Jansen J."/>
            <person name="Van den Hoogen J."/>
            <person name="Gungor B."/>
            <person name="Hartog M."/>
            <person name="Hontelez J."/>
            <person name="Verver J."/>
            <person name="Yang W.-C."/>
            <person name="Schijlen E."/>
            <person name="Repin R."/>
            <person name="Schilthuizen M."/>
            <person name="Schranz E."/>
            <person name="Heidstra R."/>
            <person name="Miyata K."/>
            <person name="Fedorova E."/>
            <person name="Kohlen W."/>
            <person name="Bisseling T."/>
            <person name="Smit S."/>
            <person name="Geurts R."/>
        </authorList>
    </citation>
    <scope>NUCLEOTIDE SEQUENCE [LARGE SCALE GENOMIC DNA]</scope>
    <source>
        <strain evidence="2">cv. RG33-2</strain>
    </source>
</reference>